<dbReference type="RefSeq" id="WP_095073978.1">
    <property type="nucleotide sequence ID" value="NZ_LT906465.1"/>
</dbReference>
<evidence type="ECO:0000313" key="3">
    <source>
        <dbReference type="Proteomes" id="UP000215196"/>
    </source>
</evidence>
<reference evidence="2 3" key="1">
    <citation type="submission" date="2017-06" db="EMBL/GenBank/DDBJ databases">
        <authorList>
            <consortium name="Pathogen Informatics"/>
        </authorList>
    </citation>
    <scope>NUCLEOTIDE SEQUENCE [LARGE SCALE GENOMIC DNA]</scope>
    <source>
        <strain evidence="2 3">NCTC13490</strain>
    </source>
</reference>
<organism evidence="2 3">
    <name type="scientific">Chryseobacterium taklimakanense</name>
    <dbReference type="NCBI Taxonomy" id="536441"/>
    <lineage>
        <taxon>Bacteria</taxon>
        <taxon>Pseudomonadati</taxon>
        <taxon>Bacteroidota</taxon>
        <taxon>Flavobacteriia</taxon>
        <taxon>Flavobacteriales</taxon>
        <taxon>Weeksellaceae</taxon>
        <taxon>Chryseobacterium group</taxon>
        <taxon>Chryseobacterium</taxon>
    </lineage>
</organism>
<sequence>MKKFAALLLLFFLAGNLFSQNLNEDVLKQNFVRQYINLLDKKYLPQRNQLAIPNDVLTDLKKIKAEYNARLQQVFPTTPTERNAVKQAIRNYYTHYPDVAAIFTNRNNQFEVKVSDEEKAKYITMLVELWKKIPNPLFAKVSDITDQLKKDKIQLTVPFNYDYYRNFSDDTLRKRDDVINFLLWNLD</sequence>
<evidence type="ECO:0000256" key="1">
    <source>
        <dbReference type="SAM" id="SignalP"/>
    </source>
</evidence>
<dbReference type="KEGG" id="ctak:4412677_02650"/>
<feature type="chain" id="PRO_5013122659" evidence="1">
    <location>
        <begin position="20"/>
        <end position="187"/>
    </location>
</feature>
<protein>
    <submittedName>
        <fullName evidence="2">Uncharacterized protein</fullName>
    </submittedName>
</protein>
<feature type="signal peptide" evidence="1">
    <location>
        <begin position="1"/>
        <end position="19"/>
    </location>
</feature>
<accession>A0A239XXX6</accession>
<dbReference type="AlphaFoldDB" id="A0A239XXX6"/>
<keyword evidence="3" id="KW-1185">Reference proteome</keyword>
<gene>
    <name evidence="2" type="ORF">SAMEA4412677_02650</name>
</gene>
<evidence type="ECO:0000313" key="2">
    <source>
        <dbReference type="EMBL" id="SNV51260.1"/>
    </source>
</evidence>
<proteinExistence type="predicted"/>
<dbReference type="EMBL" id="LT906465">
    <property type="protein sequence ID" value="SNV51260.1"/>
    <property type="molecule type" value="Genomic_DNA"/>
</dbReference>
<dbReference type="Proteomes" id="UP000215196">
    <property type="component" value="Chromosome 1"/>
</dbReference>
<name>A0A239XXX6_9FLAO</name>
<keyword evidence="1" id="KW-0732">Signal</keyword>